<dbReference type="OrthoDB" id="1521716at2"/>
<evidence type="ECO:0000256" key="1">
    <source>
        <dbReference type="SAM" id="SignalP"/>
    </source>
</evidence>
<proteinExistence type="predicted"/>
<feature type="chain" id="PRO_5017779269" description="T9SS C-terminal target domain-containing protein" evidence="1">
    <location>
        <begin position="21"/>
        <end position="438"/>
    </location>
</feature>
<dbReference type="AlphaFoldDB" id="A0A3D9H869"/>
<protein>
    <recommendedName>
        <fullName evidence="4">T9SS C-terminal target domain-containing protein</fullName>
    </recommendedName>
</protein>
<evidence type="ECO:0008006" key="4">
    <source>
        <dbReference type="Google" id="ProtNLM"/>
    </source>
</evidence>
<reference evidence="2 3" key="1">
    <citation type="submission" date="2018-07" db="EMBL/GenBank/DDBJ databases">
        <title>Genomic Encyclopedia of Type Strains, Phase III (KMG-III): the genomes of soil and plant-associated and newly described type strains.</title>
        <authorList>
            <person name="Whitman W."/>
        </authorList>
    </citation>
    <scope>NUCLEOTIDE SEQUENCE [LARGE SCALE GENOMIC DNA]</scope>
    <source>
        <strain evidence="2 3">CECT 7946</strain>
    </source>
</reference>
<keyword evidence="1" id="KW-0732">Signal</keyword>
<sequence length="438" mass="48657">MKNFTLTALLFFLVISNINAQQEKGITGYNNWLDSWTDFQPNKENYEEPTQILTGNITENTTLTKRNTYLLLGDVYVTDSTTLTIEAGTVILGDFNTKGSLTISNGSKIFAEGKPTDPIIFTSSRTDKKPGDWGGLFILGDAPINTFGKVASLNYGLNPSSTESISYGGDNSNGNSGTLKYVRIEYAGKNTKEFGNFSGLTLAGIGLQTNVNNVMVSYCQGNSFNVLGGEVELIQTVSYRSNKNDYEFNYGAQCHIINSLAIRSPYISSPDGSRCMSIKSYDIKEKADTSKKETYVNAENLTLVNVSKDLKSDINVGLVQEAIYIGPDVKFTINKSVISGFKPAVIFDGRIDINSENLQKIKFTRLYFNNCKGNIYRKDYSNNDDLESWYGSRAFDNVYSKGPDSETFIDSNNSKYPDFRLRINKIIASNDLYDDDDD</sequence>
<dbReference type="RefSeq" id="WP_115816486.1">
    <property type="nucleotide sequence ID" value="NZ_CANKZP010000002.1"/>
</dbReference>
<evidence type="ECO:0000313" key="3">
    <source>
        <dbReference type="Proteomes" id="UP000256980"/>
    </source>
</evidence>
<name>A0A3D9H869_9FLAO</name>
<comment type="caution">
    <text evidence="2">The sequence shown here is derived from an EMBL/GenBank/DDBJ whole genome shotgun (WGS) entry which is preliminary data.</text>
</comment>
<accession>A0A3D9H869</accession>
<dbReference type="Proteomes" id="UP000256980">
    <property type="component" value="Unassembled WGS sequence"/>
</dbReference>
<dbReference type="EMBL" id="QRDV01000002">
    <property type="protein sequence ID" value="RED45166.1"/>
    <property type="molecule type" value="Genomic_DNA"/>
</dbReference>
<organism evidence="2 3">
    <name type="scientific">Winogradskyella eximia</name>
    <dbReference type="NCBI Taxonomy" id="262006"/>
    <lineage>
        <taxon>Bacteria</taxon>
        <taxon>Pseudomonadati</taxon>
        <taxon>Bacteroidota</taxon>
        <taxon>Flavobacteriia</taxon>
        <taxon>Flavobacteriales</taxon>
        <taxon>Flavobacteriaceae</taxon>
        <taxon>Winogradskyella</taxon>
    </lineage>
</organism>
<dbReference type="PANTHER" id="PTHR41339:SF1">
    <property type="entry name" value="SECRETED PROTEIN"/>
    <property type="match status" value="1"/>
</dbReference>
<keyword evidence="3" id="KW-1185">Reference proteome</keyword>
<gene>
    <name evidence="2" type="ORF">DFQ10_10233</name>
</gene>
<evidence type="ECO:0000313" key="2">
    <source>
        <dbReference type="EMBL" id="RED45166.1"/>
    </source>
</evidence>
<feature type="signal peptide" evidence="1">
    <location>
        <begin position="1"/>
        <end position="20"/>
    </location>
</feature>
<dbReference type="PANTHER" id="PTHR41339">
    <property type="entry name" value="LIPL48"/>
    <property type="match status" value="1"/>
</dbReference>